<dbReference type="SUPFAM" id="SSF50249">
    <property type="entry name" value="Nucleic acid-binding proteins"/>
    <property type="match status" value="1"/>
</dbReference>
<dbReference type="AlphaFoldDB" id="A0A4Z0VWB4"/>
<comment type="caution">
    <text evidence="2">The sequence shown here is derived from an EMBL/GenBank/DDBJ whole genome shotgun (WGS) entry which is preliminary data.</text>
</comment>
<dbReference type="Pfam" id="PF22706">
    <property type="entry name" value="Tex_central_region"/>
    <property type="match status" value="1"/>
</dbReference>
<evidence type="ECO:0000313" key="2">
    <source>
        <dbReference type="EMBL" id="TGG88374.1"/>
    </source>
</evidence>
<dbReference type="InterPro" id="IPR003029">
    <property type="entry name" value="S1_domain"/>
</dbReference>
<dbReference type="GO" id="GO:0005737">
    <property type="term" value="C:cytoplasm"/>
    <property type="evidence" value="ECO:0007669"/>
    <property type="project" value="UniProtKB-ARBA"/>
</dbReference>
<dbReference type="InterPro" id="IPR055179">
    <property type="entry name" value="Tex-like_central_region"/>
</dbReference>
<feature type="domain" description="S1 motif" evidence="1">
    <location>
        <begin position="645"/>
        <end position="714"/>
    </location>
</feature>
<dbReference type="FunFam" id="3.30.420.140:FF:000001">
    <property type="entry name" value="RNA-binding transcriptional accessory protein"/>
    <property type="match status" value="1"/>
</dbReference>
<dbReference type="InterPro" id="IPR018974">
    <property type="entry name" value="Tex-like_N"/>
</dbReference>
<dbReference type="Pfam" id="PF12836">
    <property type="entry name" value="HHH_3"/>
    <property type="match status" value="1"/>
</dbReference>
<dbReference type="Proteomes" id="UP000297288">
    <property type="component" value="Unassembled WGS sequence"/>
</dbReference>
<dbReference type="InterPro" id="IPR006641">
    <property type="entry name" value="YqgF/RNaseH-like_dom"/>
</dbReference>
<gene>
    <name evidence="2" type="ORF">E4650_04850</name>
</gene>
<evidence type="ECO:0000313" key="3">
    <source>
        <dbReference type="Proteomes" id="UP000297288"/>
    </source>
</evidence>
<dbReference type="InterPro" id="IPR012337">
    <property type="entry name" value="RNaseH-like_sf"/>
</dbReference>
<accession>A0A4Z0VWB4</accession>
<dbReference type="SMART" id="SM00316">
    <property type="entry name" value="S1"/>
    <property type="match status" value="1"/>
</dbReference>
<dbReference type="InterPro" id="IPR010994">
    <property type="entry name" value="RuvA_2-like"/>
</dbReference>
<dbReference type="Pfam" id="PF17674">
    <property type="entry name" value="HHH_9"/>
    <property type="match status" value="1"/>
</dbReference>
<organism evidence="2 3">
    <name type="scientific">Geotoga petraea</name>
    <dbReference type="NCBI Taxonomy" id="28234"/>
    <lineage>
        <taxon>Bacteria</taxon>
        <taxon>Thermotogati</taxon>
        <taxon>Thermotogota</taxon>
        <taxon>Thermotogae</taxon>
        <taxon>Petrotogales</taxon>
        <taxon>Petrotogaceae</taxon>
        <taxon>Geotoga</taxon>
    </lineage>
</organism>
<reference evidence="2 3" key="1">
    <citation type="submission" date="2019-04" db="EMBL/GenBank/DDBJ databases">
        <title>Draft genome sequence data and analysis of a Fermenting Bacterium, Geotoga petraea strain HO-Geo1, isolated from heavy-oil petroleum reservoir in Russia.</title>
        <authorList>
            <person name="Grouzdev D.S."/>
            <person name="Semenova E.M."/>
            <person name="Sokolova D.S."/>
            <person name="Tourova T.P."/>
            <person name="Poltaraus A.B."/>
            <person name="Nazina T.N."/>
        </authorList>
    </citation>
    <scope>NUCLEOTIDE SEQUENCE [LARGE SCALE GENOMIC DNA]</scope>
    <source>
        <strain evidence="2 3">HO-Geo1</strain>
    </source>
</reference>
<name>A0A4Z0VWB4_9BACT</name>
<dbReference type="FunFam" id="1.10.10.650:FF:000001">
    <property type="entry name" value="S1 RNA-binding domain 1"/>
    <property type="match status" value="1"/>
</dbReference>
<evidence type="ECO:0000259" key="1">
    <source>
        <dbReference type="PROSITE" id="PS50126"/>
    </source>
</evidence>
<dbReference type="EMBL" id="SRME01000002">
    <property type="protein sequence ID" value="TGG88374.1"/>
    <property type="molecule type" value="Genomic_DNA"/>
</dbReference>
<dbReference type="Gene3D" id="2.40.50.140">
    <property type="entry name" value="Nucleic acid-binding proteins"/>
    <property type="match status" value="1"/>
</dbReference>
<dbReference type="InterPro" id="IPR023319">
    <property type="entry name" value="Tex-like_HTH_dom_sf"/>
</dbReference>
<dbReference type="InterPro" id="IPR041692">
    <property type="entry name" value="HHH_9"/>
</dbReference>
<dbReference type="Gene3D" id="1.10.150.310">
    <property type="entry name" value="Tex RuvX-like domain-like"/>
    <property type="match status" value="1"/>
</dbReference>
<dbReference type="OrthoDB" id="9804714at2"/>
<dbReference type="FunFam" id="1.10.150.310:FF:000001">
    <property type="entry name" value="RNA-binding transcriptional accessory protein"/>
    <property type="match status" value="1"/>
</dbReference>
<dbReference type="InterPro" id="IPR050437">
    <property type="entry name" value="Ribos_protein_bS1-like"/>
</dbReference>
<dbReference type="Gene3D" id="1.10.3500.10">
    <property type="entry name" value="Tex N-terminal region-like"/>
    <property type="match status" value="1"/>
</dbReference>
<dbReference type="GO" id="GO:0006412">
    <property type="term" value="P:translation"/>
    <property type="evidence" value="ECO:0007669"/>
    <property type="project" value="TreeGrafter"/>
</dbReference>
<dbReference type="PANTHER" id="PTHR10724">
    <property type="entry name" value="30S RIBOSOMAL PROTEIN S1"/>
    <property type="match status" value="1"/>
</dbReference>
<dbReference type="SUPFAM" id="SSF47781">
    <property type="entry name" value="RuvA domain 2-like"/>
    <property type="match status" value="2"/>
</dbReference>
<dbReference type="InterPro" id="IPR044146">
    <property type="entry name" value="S1_Tex"/>
</dbReference>
<dbReference type="CDD" id="cd05685">
    <property type="entry name" value="S1_Tex"/>
    <property type="match status" value="1"/>
</dbReference>
<dbReference type="RefSeq" id="WP_135402757.1">
    <property type="nucleotide sequence ID" value="NZ_SRME01000002.1"/>
</dbReference>
<dbReference type="GO" id="GO:0003735">
    <property type="term" value="F:structural constituent of ribosome"/>
    <property type="evidence" value="ECO:0007669"/>
    <property type="project" value="TreeGrafter"/>
</dbReference>
<protein>
    <submittedName>
        <fullName evidence="2">RNA-binding transcriptional accessory protein</fullName>
    </submittedName>
</protein>
<dbReference type="Gene3D" id="1.10.10.650">
    <property type="entry name" value="RuvA domain 2-like"/>
    <property type="match status" value="1"/>
</dbReference>
<sequence length="715" mass="81830">MDINGKISEELNVNKKQVNSTIKLLEEGNTVPFISRYRKEATGNLNEEQIRNIEEKFNYYTKLEDYKQTVIKNINEQGNLSDSLREKILKSEKLSDVEDLYLPYKKRKKTKADIAVENGLEPASIKVMLGEDIDDEYLKNFINDNFKSKDDIKEGIGNIIGQSFAHDKENRDYFRNLFFKFGRISTNKKKKFKEEFTKYDVYDNFSQLVKAIPDYRVLAINRGEKENILSVKVVLEEEKYKSKIKEFLKGKKLNDEIISMGLNYGLKNMLLPSLEREIRQTLTVRAEENSISLFSENLKQLLLTPPLKNKRILAMDPGFRTGCKVVALDEYGNLLENTTIFPVEPKNEVEKSMKIIDKIIDHHKLNLIVIGNATASRETQQFIVQYIKQYDKNLKYIFANESGASVYSASKLAKKEFPDKDVTVRGAVSLGRRVQDPLAELVKIDPKSIGVGQYQHDVDQKSLKEKLRNTVESVVNNVGVNANTASYALLEHVSGLNSNIAKKLVEYREKNGPFKERKDILNVKGIGAKSFEQAAGFLKIYGGINPLEITSIHPESYEIAEKLLNHIGFKKDDILNKNDEIRSNLISFLNDENRINEMSESLNTGIYTLKDIINDLLKPGRDPRDELPQPILFDDILNFEDLKEGMKLEGKVNNITDFGAFIDLGIKENGLIHKSNIAEKFVKHPSEYLSINQIVTVEIIEIDPQRKRISLKLIK</sequence>
<dbReference type="SMART" id="SM00732">
    <property type="entry name" value="YqgFc"/>
    <property type="match status" value="1"/>
</dbReference>
<dbReference type="InterPro" id="IPR012340">
    <property type="entry name" value="NA-bd_OB-fold"/>
</dbReference>
<dbReference type="Pfam" id="PF00575">
    <property type="entry name" value="S1"/>
    <property type="match status" value="1"/>
</dbReference>
<dbReference type="Pfam" id="PF09371">
    <property type="entry name" value="Tex_N"/>
    <property type="match status" value="1"/>
</dbReference>
<dbReference type="SUPFAM" id="SSF158832">
    <property type="entry name" value="Tex N-terminal region-like"/>
    <property type="match status" value="1"/>
</dbReference>
<dbReference type="PANTHER" id="PTHR10724:SF10">
    <property type="entry name" value="S1 RNA-BINDING DOMAIN-CONTAINING PROTEIN 1"/>
    <property type="match status" value="1"/>
</dbReference>
<dbReference type="SUPFAM" id="SSF53098">
    <property type="entry name" value="Ribonuclease H-like"/>
    <property type="match status" value="1"/>
</dbReference>
<dbReference type="GO" id="GO:0006139">
    <property type="term" value="P:nucleobase-containing compound metabolic process"/>
    <property type="evidence" value="ECO:0007669"/>
    <property type="project" value="InterPro"/>
</dbReference>
<dbReference type="PROSITE" id="PS50126">
    <property type="entry name" value="S1"/>
    <property type="match status" value="1"/>
</dbReference>
<dbReference type="Pfam" id="PF16921">
    <property type="entry name" value="Tex_YqgF"/>
    <property type="match status" value="1"/>
</dbReference>
<proteinExistence type="predicted"/>
<dbReference type="InterPro" id="IPR032639">
    <property type="entry name" value="Tex_YqgF"/>
</dbReference>
<dbReference type="Gene3D" id="3.30.420.140">
    <property type="entry name" value="YqgF/RNase H-like domain"/>
    <property type="match status" value="1"/>
</dbReference>
<dbReference type="FunFam" id="2.40.50.140:FF:000051">
    <property type="entry name" value="RNA-binding transcriptional accessory protein"/>
    <property type="match status" value="1"/>
</dbReference>
<dbReference type="GO" id="GO:0003729">
    <property type="term" value="F:mRNA binding"/>
    <property type="evidence" value="ECO:0007669"/>
    <property type="project" value="UniProtKB-ARBA"/>
</dbReference>
<dbReference type="InterPro" id="IPR023323">
    <property type="entry name" value="Tex-like_dom_sf"/>
</dbReference>
<dbReference type="InterPro" id="IPR037027">
    <property type="entry name" value="YqgF/RNaseH-like_dom_sf"/>
</dbReference>